<evidence type="ECO:0000313" key="1">
    <source>
        <dbReference type="EMBL" id="OZI40419.1"/>
    </source>
</evidence>
<reference evidence="1 2" key="1">
    <citation type="submission" date="2017-05" db="EMBL/GenBank/DDBJ databases">
        <title>Complete and WGS of Bordetella genogroups.</title>
        <authorList>
            <person name="Spilker T."/>
            <person name="LiPuma J."/>
        </authorList>
    </citation>
    <scope>NUCLEOTIDE SEQUENCE [LARGE SCALE GENOMIC DNA]</scope>
    <source>
        <strain evidence="1 2">AU17610</strain>
    </source>
</reference>
<dbReference type="AlphaFoldDB" id="A0A261SSQ6"/>
<name>A0A261SSQ6_9BORD</name>
<dbReference type="OrthoDB" id="8666881at2"/>
<sequence>MARRNQENAECPAATDVTVVRKIPFVELVELLEFNRLRFDVVGSSKRSALLGVQEWQCGVCDEQASPPDGVYVCSTVEALQKAVLPPDDTQLQIDLSSKRRIKLRALKAHARGGSPRPTSLRVDVQALISKVLVPAQAPAHLFEIVKHVVVSRLWVEVARV</sequence>
<comment type="caution">
    <text evidence="1">The sequence shown here is derived from an EMBL/GenBank/DDBJ whole genome shotgun (WGS) entry which is preliminary data.</text>
</comment>
<dbReference type="RefSeq" id="WP_094824537.1">
    <property type="nucleotide sequence ID" value="NZ_NEVL01000001.1"/>
</dbReference>
<dbReference type="EMBL" id="NEVL01000001">
    <property type="protein sequence ID" value="OZI40419.1"/>
    <property type="molecule type" value="Genomic_DNA"/>
</dbReference>
<evidence type="ECO:0000313" key="2">
    <source>
        <dbReference type="Proteomes" id="UP000217005"/>
    </source>
</evidence>
<gene>
    <name evidence="1" type="ORF">CEG14_01230</name>
</gene>
<proteinExistence type="predicted"/>
<accession>A0A261SSQ6</accession>
<dbReference type="Proteomes" id="UP000217005">
    <property type="component" value="Unassembled WGS sequence"/>
</dbReference>
<organism evidence="1 2">
    <name type="scientific">Bordetella genomosp. 1</name>
    <dbReference type="NCBI Taxonomy" id="1395607"/>
    <lineage>
        <taxon>Bacteria</taxon>
        <taxon>Pseudomonadati</taxon>
        <taxon>Pseudomonadota</taxon>
        <taxon>Betaproteobacteria</taxon>
        <taxon>Burkholderiales</taxon>
        <taxon>Alcaligenaceae</taxon>
        <taxon>Bordetella</taxon>
    </lineage>
</organism>
<protein>
    <submittedName>
        <fullName evidence="1">Uncharacterized protein</fullName>
    </submittedName>
</protein>